<organism evidence="3 4">
    <name type="scientific">Neiella holothuriorum</name>
    <dbReference type="NCBI Taxonomy" id="2870530"/>
    <lineage>
        <taxon>Bacteria</taxon>
        <taxon>Pseudomonadati</taxon>
        <taxon>Pseudomonadota</taxon>
        <taxon>Gammaproteobacteria</taxon>
        <taxon>Alteromonadales</taxon>
        <taxon>Echinimonadaceae</taxon>
        <taxon>Neiella</taxon>
    </lineage>
</organism>
<keyword evidence="1" id="KW-0472">Membrane</keyword>
<name>A0ABS7EKU1_9GAMM</name>
<accession>A0ABS7EKU1</accession>
<keyword evidence="2" id="KW-0732">Signal</keyword>
<keyword evidence="4" id="KW-1185">Reference proteome</keyword>
<sequence>MRIIITLVLILPLSALASASEMADETMIEVTMIRAIGLVAAAFVAGLVPSLAGWAIQRAKFNEQRFRDKYEMALRDLLFLYQVEKFYVQQNYELVGASGRNTVRRRVVDETSLSLSGRFTPSAIEKELRNSKEL</sequence>
<dbReference type="EMBL" id="JAHZSS010000035">
    <property type="protein sequence ID" value="MBW8192946.1"/>
    <property type="molecule type" value="Genomic_DNA"/>
</dbReference>
<gene>
    <name evidence="3" type="ORF">K0504_18090</name>
</gene>
<evidence type="ECO:0000256" key="2">
    <source>
        <dbReference type="SAM" id="SignalP"/>
    </source>
</evidence>
<feature type="transmembrane region" description="Helical" evidence="1">
    <location>
        <begin position="35"/>
        <end position="56"/>
    </location>
</feature>
<protein>
    <submittedName>
        <fullName evidence="3">Uncharacterized protein</fullName>
    </submittedName>
</protein>
<reference evidence="3" key="1">
    <citation type="submission" date="2021-07" db="EMBL/GenBank/DDBJ databases">
        <title>Neiella marina sp. nov., isolated from the intestinal content of sea cucumber Apostichopus japonicus.</title>
        <authorList>
            <person name="Bai X."/>
        </authorList>
    </citation>
    <scope>NUCLEOTIDE SEQUENCE</scope>
    <source>
        <strain evidence="3">126</strain>
    </source>
</reference>
<evidence type="ECO:0000313" key="3">
    <source>
        <dbReference type="EMBL" id="MBW8192946.1"/>
    </source>
</evidence>
<dbReference type="Proteomes" id="UP001166251">
    <property type="component" value="Unassembled WGS sequence"/>
</dbReference>
<proteinExistence type="predicted"/>
<feature type="signal peptide" evidence="2">
    <location>
        <begin position="1"/>
        <end position="23"/>
    </location>
</feature>
<comment type="caution">
    <text evidence="3">The sequence shown here is derived from an EMBL/GenBank/DDBJ whole genome shotgun (WGS) entry which is preliminary data.</text>
</comment>
<keyword evidence="1" id="KW-0812">Transmembrane</keyword>
<dbReference type="RefSeq" id="WP_220105567.1">
    <property type="nucleotide sequence ID" value="NZ_JAHZSS010000035.1"/>
</dbReference>
<feature type="chain" id="PRO_5045914736" evidence="2">
    <location>
        <begin position="24"/>
        <end position="134"/>
    </location>
</feature>
<evidence type="ECO:0000313" key="4">
    <source>
        <dbReference type="Proteomes" id="UP001166251"/>
    </source>
</evidence>
<evidence type="ECO:0000256" key="1">
    <source>
        <dbReference type="SAM" id="Phobius"/>
    </source>
</evidence>
<keyword evidence="1" id="KW-1133">Transmembrane helix</keyword>